<evidence type="ECO:0000313" key="1">
    <source>
        <dbReference type="EMBL" id="SJL01194.1"/>
    </source>
</evidence>
<gene>
    <name evidence="1" type="ORF">ARMOST_04512</name>
</gene>
<dbReference type="EMBL" id="FUEG01000003">
    <property type="protein sequence ID" value="SJL01194.1"/>
    <property type="molecule type" value="Genomic_DNA"/>
</dbReference>
<dbReference type="AlphaFoldDB" id="A0A284QXK8"/>
<proteinExistence type="predicted"/>
<accession>A0A284QXK8</accession>
<protein>
    <submittedName>
        <fullName evidence="1">Uncharacterized protein</fullName>
    </submittedName>
</protein>
<reference evidence="2" key="1">
    <citation type="journal article" date="2017" name="Nat. Ecol. Evol.">
        <title>Genome expansion and lineage-specific genetic innovations in the forest pathogenic fungi Armillaria.</title>
        <authorList>
            <person name="Sipos G."/>
            <person name="Prasanna A.N."/>
            <person name="Walter M.C."/>
            <person name="O'Connor E."/>
            <person name="Balint B."/>
            <person name="Krizsan K."/>
            <person name="Kiss B."/>
            <person name="Hess J."/>
            <person name="Varga T."/>
            <person name="Slot J."/>
            <person name="Riley R."/>
            <person name="Boka B."/>
            <person name="Rigling D."/>
            <person name="Barry K."/>
            <person name="Lee J."/>
            <person name="Mihaltcheva S."/>
            <person name="LaButti K."/>
            <person name="Lipzen A."/>
            <person name="Waldron R."/>
            <person name="Moloney N.M."/>
            <person name="Sperisen C."/>
            <person name="Kredics L."/>
            <person name="Vagvoelgyi C."/>
            <person name="Patrignani A."/>
            <person name="Fitzpatrick D."/>
            <person name="Nagy I."/>
            <person name="Doyle S."/>
            <person name="Anderson J.B."/>
            <person name="Grigoriev I.V."/>
            <person name="Gueldener U."/>
            <person name="Muensterkoetter M."/>
            <person name="Nagy L.G."/>
        </authorList>
    </citation>
    <scope>NUCLEOTIDE SEQUENCE [LARGE SCALE GENOMIC DNA]</scope>
    <source>
        <strain evidence="2">C18/9</strain>
    </source>
</reference>
<evidence type="ECO:0000313" key="2">
    <source>
        <dbReference type="Proteomes" id="UP000219338"/>
    </source>
</evidence>
<dbReference type="OrthoDB" id="3041043at2759"/>
<name>A0A284QXK8_ARMOS</name>
<dbReference type="OMA" id="QCAISSH"/>
<organism evidence="1 2">
    <name type="scientific">Armillaria ostoyae</name>
    <name type="common">Armillaria root rot fungus</name>
    <dbReference type="NCBI Taxonomy" id="47428"/>
    <lineage>
        <taxon>Eukaryota</taxon>
        <taxon>Fungi</taxon>
        <taxon>Dikarya</taxon>
        <taxon>Basidiomycota</taxon>
        <taxon>Agaricomycotina</taxon>
        <taxon>Agaricomycetes</taxon>
        <taxon>Agaricomycetidae</taxon>
        <taxon>Agaricales</taxon>
        <taxon>Marasmiineae</taxon>
        <taxon>Physalacriaceae</taxon>
        <taxon>Armillaria</taxon>
    </lineage>
</organism>
<dbReference type="STRING" id="47428.A0A284QXK8"/>
<sequence length="353" mass="39943">MSFLCQPSASRWGSVSFLPVELVFIILDGTDPLGVVRFGMICFGAHEIVVKFMNDSYNTVTLTRKFFSSDLAEEFQQLQRQTSLVLSGSAALGFFYRITFKGANYDLYVHRRHCDKVVAFMLKAGYRYCRLMASQTLYATSRPYEVSFYFRSNSYSAKTICAVHEFVHENDDSLKVQVILCLESPIDVLLGFHSTVPMNVIMHDLAISLYPKATFNLEVNFAKCDDHAPAVIGRHKYTTRGWELIEGSTGRPDADLHNVKRYIGDHHCWMIRLPALSPIGPSYSSILGHSWILTYPKLNAGYVIQYGLLSLPKMSEAVCTSKTVVGNWNDSMTDWDDTDFVGFVRDLLDLLPK</sequence>
<keyword evidence="2" id="KW-1185">Reference proteome</keyword>
<dbReference type="Proteomes" id="UP000219338">
    <property type="component" value="Unassembled WGS sequence"/>
</dbReference>